<dbReference type="RefSeq" id="WP_184046112.1">
    <property type="nucleotide sequence ID" value="NZ_JACIGK010000021.1"/>
</dbReference>
<dbReference type="GO" id="GO:0051287">
    <property type="term" value="F:NAD binding"/>
    <property type="evidence" value="ECO:0007669"/>
    <property type="project" value="InterPro"/>
</dbReference>
<name>A0A7W6REV8_9PROT</name>
<gene>
    <name evidence="7" type="ORF">GGD89_002716</name>
</gene>
<dbReference type="CDD" id="cd12156">
    <property type="entry name" value="HPPR"/>
    <property type="match status" value="1"/>
</dbReference>
<dbReference type="AlphaFoldDB" id="A0A7W6REV8"/>
<protein>
    <submittedName>
        <fullName evidence="7">Lactate dehydrogenase-like 2-hydroxyacid dehydrogenase</fullName>
    </submittedName>
</protein>
<feature type="domain" description="D-isomer specific 2-hydroxyacid dehydrogenase NAD-binding" evidence="6">
    <location>
        <begin position="109"/>
        <end position="283"/>
    </location>
</feature>
<feature type="domain" description="D-isomer specific 2-hydroxyacid dehydrogenase catalytic" evidence="5">
    <location>
        <begin position="38"/>
        <end position="314"/>
    </location>
</feature>
<dbReference type="Gene3D" id="3.40.50.720">
    <property type="entry name" value="NAD(P)-binding Rossmann-like Domain"/>
    <property type="match status" value="2"/>
</dbReference>
<dbReference type="InterPro" id="IPR006139">
    <property type="entry name" value="D-isomer_2_OHA_DH_cat_dom"/>
</dbReference>
<evidence type="ECO:0000256" key="1">
    <source>
        <dbReference type="ARBA" id="ARBA00022857"/>
    </source>
</evidence>
<keyword evidence="8" id="KW-1185">Reference proteome</keyword>
<dbReference type="SUPFAM" id="SSF52283">
    <property type="entry name" value="Formate/glycerate dehydrogenase catalytic domain-like"/>
    <property type="match status" value="1"/>
</dbReference>
<comment type="similarity">
    <text evidence="4">Belongs to the D-isomer specific 2-hydroxyacid dehydrogenase family.</text>
</comment>
<organism evidence="7 8">
    <name type="scientific">Roseospira visakhapatnamensis</name>
    <dbReference type="NCBI Taxonomy" id="390880"/>
    <lineage>
        <taxon>Bacteria</taxon>
        <taxon>Pseudomonadati</taxon>
        <taxon>Pseudomonadota</taxon>
        <taxon>Alphaproteobacteria</taxon>
        <taxon>Rhodospirillales</taxon>
        <taxon>Rhodospirillaceae</taxon>
        <taxon>Roseospira</taxon>
    </lineage>
</organism>
<dbReference type="FunFam" id="3.40.50.720:FF:000213">
    <property type="entry name" value="Putative 2-hydroxyacid dehydrogenase"/>
    <property type="match status" value="1"/>
</dbReference>
<dbReference type="Proteomes" id="UP000554286">
    <property type="component" value="Unassembled WGS sequence"/>
</dbReference>
<reference evidence="7 8" key="1">
    <citation type="submission" date="2020-08" db="EMBL/GenBank/DDBJ databases">
        <title>Genome sequencing of Purple Non-Sulfur Bacteria from various extreme environments.</title>
        <authorList>
            <person name="Mayer M."/>
        </authorList>
    </citation>
    <scope>NUCLEOTIDE SEQUENCE [LARGE SCALE GENOMIC DNA]</scope>
    <source>
        <strain evidence="7 8">JA131</strain>
    </source>
</reference>
<evidence type="ECO:0000313" key="7">
    <source>
        <dbReference type="EMBL" id="MBB4267075.1"/>
    </source>
</evidence>
<evidence type="ECO:0000313" key="8">
    <source>
        <dbReference type="Proteomes" id="UP000554286"/>
    </source>
</evidence>
<keyword evidence="1" id="KW-0521">NADP</keyword>
<evidence type="ECO:0000259" key="5">
    <source>
        <dbReference type="Pfam" id="PF00389"/>
    </source>
</evidence>
<evidence type="ECO:0000256" key="2">
    <source>
        <dbReference type="ARBA" id="ARBA00023002"/>
    </source>
</evidence>
<dbReference type="InterPro" id="IPR036291">
    <property type="entry name" value="NAD(P)-bd_dom_sf"/>
</dbReference>
<dbReference type="Pfam" id="PF02826">
    <property type="entry name" value="2-Hacid_dh_C"/>
    <property type="match status" value="1"/>
</dbReference>
<dbReference type="Pfam" id="PF00389">
    <property type="entry name" value="2-Hacid_dh"/>
    <property type="match status" value="1"/>
</dbReference>
<dbReference type="GO" id="GO:0030267">
    <property type="term" value="F:glyoxylate reductase (NADPH) activity"/>
    <property type="evidence" value="ECO:0007669"/>
    <property type="project" value="TreeGrafter"/>
</dbReference>
<evidence type="ECO:0000256" key="3">
    <source>
        <dbReference type="ARBA" id="ARBA00023027"/>
    </source>
</evidence>
<dbReference type="PANTHER" id="PTHR10996">
    <property type="entry name" value="2-HYDROXYACID DEHYDROGENASE-RELATED"/>
    <property type="match status" value="1"/>
</dbReference>
<dbReference type="EMBL" id="JACIGK010000021">
    <property type="protein sequence ID" value="MBB4267075.1"/>
    <property type="molecule type" value="Genomic_DNA"/>
</dbReference>
<dbReference type="InterPro" id="IPR050223">
    <property type="entry name" value="D-isomer_2-hydroxyacid_DH"/>
</dbReference>
<keyword evidence="3" id="KW-0520">NAD</keyword>
<keyword evidence="2 4" id="KW-0560">Oxidoreductase</keyword>
<dbReference type="GO" id="GO:0005829">
    <property type="term" value="C:cytosol"/>
    <property type="evidence" value="ECO:0007669"/>
    <property type="project" value="TreeGrafter"/>
</dbReference>
<dbReference type="PANTHER" id="PTHR10996:SF178">
    <property type="entry name" value="2-HYDROXYACID DEHYDROGENASE YGL185C-RELATED"/>
    <property type="match status" value="1"/>
</dbReference>
<evidence type="ECO:0000256" key="4">
    <source>
        <dbReference type="RuleBase" id="RU003719"/>
    </source>
</evidence>
<accession>A0A7W6REV8</accession>
<proteinExistence type="inferred from homology"/>
<comment type="caution">
    <text evidence="7">The sequence shown here is derived from an EMBL/GenBank/DDBJ whole genome shotgun (WGS) entry which is preliminary data.</text>
</comment>
<dbReference type="SUPFAM" id="SSF51735">
    <property type="entry name" value="NAD(P)-binding Rossmann-fold domains"/>
    <property type="match status" value="1"/>
</dbReference>
<dbReference type="GO" id="GO:0016618">
    <property type="term" value="F:hydroxypyruvate reductase [NAD(P)H] activity"/>
    <property type="evidence" value="ECO:0007669"/>
    <property type="project" value="TreeGrafter"/>
</dbReference>
<dbReference type="InterPro" id="IPR006140">
    <property type="entry name" value="D-isomer_DH_NAD-bd"/>
</dbReference>
<sequence>MPKPDILQLGPYPAWDLPALEARFSLHRAFEAADTAAFVRARADRLRGIATRGEVGAGRALIDALPNLEIIAVYGVGTDAVDLDAARARGIRVTNTPGVLTKDVADFGVALMLAAARGLVGGDAWVRSGAWAARGLFPLQTRVHGKAVGILGLGRIGAEVARRCAAFDMDIAYTDLAPRDDVPDWTFVRDPVALAARSDVLFVTLTGGAATRGIVGRRVIAALGPRGLLVNIARASTVNEAALLDALESGALGGAALDVFEGEPALNPRFLALDTVLLQPHQASGTEETRKAMGRLVHDNLVAHFEGRPLPTPVI</sequence>
<evidence type="ECO:0000259" key="6">
    <source>
        <dbReference type="Pfam" id="PF02826"/>
    </source>
</evidence>